<keyword evidence="5" id="KW-1185">Reference proteome</keyword>
<dbReference type="InterPro" id="IPR015421">
    <property type="entry name" value="PyrdxlP-dep_Trfase_major"/>
</dbReference>
<reference evidence="5" key="1">
    <citation type="journal article" date="2015" name="Genome Announc.">
        <title>Draft genome sequence of Talaromyces cellulolyticus strain Y-94, a source of lignocellulosic biomass-degrading enzymes.</title>
        <authorList>
            <person name="Fujii T."/>
            <person name="Koike H."/>
            <person name="Sawayama S."/>
            <person name="Yano S."/>
            <person name="Inoue H."/>
        </authorList>
    </citation>
    <scope>NUCLEOTIDE SEQUENCE [LARGE SCALE GENOMIC DNA]</scope>
    <source>
        <strain evidence="5">Y-94</strain>
    </source>
</reference>
<sequence>MAIEAVPQPHINLQRGWPSPRLLPAKALLAAAEGVLSNPSRATDAMLYGPNIGDPALRKGVAEWLSRLYCLRSPPSTNSEASEPEPITPERICITNGASGNLAAILSGFTDPVYTRRIWMVEPTYFLACTIFDDAGFQGRLTGVPEEDDGVDVEFLRARINEVDQEAAKSGADAEEITFKNSPQYPKLYRHVIYLVPTFSNPSAKTYTFARREALIKLAREVDALVVTDDCYDFLSWTVQEQEANGVNGHSKSAAMPPPPPPRLIDVDNSLPGGDLKWGNAVSNGSFSKVLGPGMRCGWAEATPEFIKRLNQVGATLSGGAPSQFSSTLIEHVLQTGSMEQHIREVLVPTYKARCAIVQRAIEEYLGPLGVKIDIGRPYKLPVGNNREQVMGGFFIYITFPEGIAADDVATVALKDYNLRQAVVYDDQHGYPTGLGQIIVKNEDEAWRTYRKLSATGWDGHPLTVTLARASSPTRPIAGPTKSSSSGGHTLPYGGKVTRHSVAGTPTPESPVTTESHSISSGTIYPQYVPPCTPTGHSHGHIQGYSPVADSPRGYGPHHHTPVGWNMHPDGMGMLTFSPPGMTMFSPPPIEQQQQIEYPYYFPYSHPMQIPVRGQPMYAETRYHDYQQQQAPLAFFTQYPPAANPYYQHQQQGYQAYGYESRKHSFHSNSTSETYQNTAITASYSNDGAVLPHQALSQGIRHIIIDNICPGVGIQTLQDHFRDAGHMLNCRIIRYNNHENGNEARYNELSYPGQCYATATFSTAEEAERAVGMYNGSDLGGSRVVVRLDTEWDPSSLSTEEGNGNGDGGGESDWSRSQSYSVSFTTSSNALLASSVSSSTATSLGTFSAYSESPNSQLSSIPTNKIYHRHQNHQEHRERRDSGKEIFKPNTHHALPSQGAQSDCVDDTSSRSVSPTSGTREAGNKTEEEKSRTTTTTTIMQPLVVNGSGPVGRAKM</sequence>
<evidence type="ECO:0000313" key="4">
    <source>
        <dbReference type="EMBL" id="GAM37820.1"/>
    </source>
</evidence>
<dbReference type="CDD" id="cd00609">
    <property type="entry name" value="AAT_like"/>
    <property type="match status" value="1"/>
</dbReference>
<dbReference type="SUPFAM" id="SSF53383">
    <property type="entry name" value="PLP-dependent transferases"/>
    <property type="match status" value="1"/>
</dbReference>
<dbReference type="InterPro" id="IPR015424">
    <property type="entry name" value="PyrdxlP-dep_Trfase"/>
</dbReference>
<dbReference type="PANTHER" id="PTHR42858">
    <property type="entry name" value="AMINOTRANSFERASE"/>
    <property type="match status" value="1"/>
</dbReference>
<dbReference type="Gene3D" id="3.40.640.10">
    <property type="entry name" value="Type I PLP-dependent aspartate aminotransferase-like (Major domain)"/>
    <property type="match status" value="1"/>
</dbReference>
<dbReference type="InterPro" id="IPR012677">
    <property type="entry name" value="Nucleotide-bd_a/b_plait_sf"/>
</dbReference>
<dbReference type="SMART" id="SM00360">
    <property type="entry name" value="RRM"/>
    <property type="match status" value="1"/>
</dbReference>
<organism evidence="4 5">
    <name type="scientific">Talaromyces pinophilus</name>
    <name type="common">Penicillium pinophilum</name>
    <dbReference type="NCBI Taxonomy" id="128442"/>
    <lineage>
        <taxon>Eukaryota</taxon>
        <taxon>Fungi</taxon>
        <taxon>Dikarya</taxon>
        <taxon>Ascomycota</taxon>
        <taxon>Pezizomycotina</taxon>
        <taxon>Eurotiomycetes</taxon>
        <taxon>Eurotiomycetidae</taxon>
        <taxon>Eurotiales</taxon>
        <taxon>Trichocomaceae</taxon>
        <taxon>Talaromyces</taxon>
        <taxon>Talaromyces sect. Talaromyces</taxon>
    </lineage>
</organism>
<dbReference type="InterPro" id="IPR015422">
    <property type="entry name" value="PyrdxlP-dep_Trfase_small"/>
</dbReference>
<comment type="caution">
    <text evidence="4">The sequence shown here is derived from an EMBL/GenBank/DDBJ whole genome shotgun (WGS) entry which is preliminary data.</text>
</comment>
<evidence type="ECO:0000259" key="3">
    <source>
        <dbReference type="PROSITE" id="PS50102"/>
    </source>
</evidence>
<dbReference type="GO" id="GO:0030170">
    <property type="term" value="F:pyridoxal phosphate binding"/>
    <property type="evidence" value="ECO:0007669"/>
    <property type="project" value="InterPro"/>
</dbReference>
<name>A0A6V8H8T5_TALPI</name>
<feature type="compositionally biased region" description="Polar residues" evidence="2">
    <location>
        <begin position="910"/>
        <end position="919"/>
    </location>
</feature>
<dbReference type="Gene3D" id="3.30.70.330">
    <property type="match status" value="1"/>
</dbReference>
<dbReference type="GO" id="GO:0003723">
    <property type="term" value="F:RNA binding"/>
    <property type="evidence" value="ECO:0007669"/>
    <property type="project" value="UniProtKB-UniRule"/>
</dbReference>
<dbReference type="CDD" id="cd00590">
    <property type="entry name" value="RRM_SF"/>
    <property type="match status" value="1"/>
</dbReference>
<feature type="region of interest" description="Disordered" evidence="2">
    <location>
        <begin position="471"/>
        <end position="544"/>
    </location>
</feature>
<evidence type="ECO:0000256" key="2">
    <source>
        <dbReference type="SAM" id="MobiDB-lite"/>
    </source>
</evidence>
<feature type="compositionally biased region" description="Basic and acidic residues" evidence="2">
    <location>
        <begin position="922"/>
        <end position="932"/>
    </location>
</feature>
<dbReference type="InterPro" id="IPR035979">
    <property type="entry name" value="RBD_domain_sf"/>
</dbReference>
<accession>A0A6V8H8T5</accession>
<feature type="region of interest" description="Disordered" evidence="2">
    <location>
        <begin position="887"/>
        <end position="956"/>
    </location>
</feature>
<feature type="compositionally biased region" description="Low complexity" evidence="2">
    <location>
        <begin position="505"/>
        <end position="516"/>
    </location>
</feature>
<dbReference type="GO" id="GO:0047536">
    <property type="term" value="F:2-aminoadipate transaminase activity"/>
    <property type="evidence" value="ECO:0007669"/>
    <property type="project" value="TreeGrafter"/>
</dbReference>
<dbReference type="Pfam" id="PF00155">
    <property type="entry name" value="Aminotran_1_2"/>
    <property type="match status" value="1"/>
</dbReference>
<protein>
    <recommendedName>
        <fullName evidence="3">RRM domain-containing protein</fullName>
    </recommendedName>
</protein>
<proteinExistence type="predicted"/>
<dbReference type="EMBL" id="DF933829">
    <property type="protein sequence ID" value="GAM37820.1"/>
    <property type="molecule type" value="Genomic_DNA"/>
</dbReference>
<evidence type="ECO:0000313" key="5">
    <source>
        <dbReference type="Proteomes" id="UP000053095"/>
    </source>
</evidence>
<keyword evidence="1" id="KW-0694">RNA-binding</keyword>
<gene>
    <name evidence="4" type="ORF">TCE0_033f08061</name>
</gene>
<dbReference type="PANTHER" id="PTHR42858:SF1">
    <property type="entry name" value="LD15494P"/>
    <property type="match status" value="1"/>
</dbReference>
<dbReference type="SUPFAM" id="SSF54928">
    <property type="entry name" value="RNA-binding domain, RBD"/>
    <property type="match status" value="1"/>
</dbReference>
<evidence type="ECO:0000256" key="1">
    <source>
        <dbReference type="PROSITE-ProRule" id="PRU00176"/>
    </source>
</evidence>
<dbReference type="InterPro" id="IPR004839">
    <property type="entry name" value="Aminotransferase_I/II_large"/>
</dbReference>
<feature type="region of interest" description="Disordered" evidence="2">
    <location>
        <begin position="793"/>
        <end position="817"/>
    </location>
</feature>
<dbReference type="InterPro" id="IPR000504">
    <property type="entry name" value="RRM_dom"/>
</dbReference>
<dbReference type="Proteomes" id="UP000053095">
    <property type="component" value="Unassembled WGS sequence"/>
</dbReference>
<dbReference type="Gene3D" id="3.90.1150.10">
    <property type="entry name" value="Aspartate Aminotransferase, domain 1"/>
    <property type="match status" value="1"/>
</dbReference>
<feature type="domain" description="RRM" evidence="3">
    <location>
        <begin position="701"/>
        <end position="791"/>
    </location>
</feature>
<dbReference type="PROSITE" id="PS50102">
    <property type="entry name" value="RRM"/>
    <property type="match status" value="1"/>
</dbReference>
<dbReference type="AlphaFoldDB" id="A0A6V8H8T5"/>